<comment type="caution">
    <text evidence="5">The sequence shown here is derived from an EMBL/GenBank/DDBJ whole genome shotgun (WGS) entry which is preliminary data.</text>
</comment>
<sequence length="298" mass="34161">MQSSYQNRLEVLLHLLSSDLGQQKKGTEVAKAIQSSQEHSIRLFEQTYQETPKEFRKRLTLERAAYTLSRTEQSITSIALDAGYASLEAFTRAFRKAFQVTPTAFRATRTPSFWLPTENGIHFAPGTLRKEAISLDLIDLLFQHDFWLTRKMLEAAEKLPPDQLDRQVGHMHIAPYYKPAHTLREMLDSLIADKEAWLSALHGQHWTEDQPTTLPDLKSRTHRTYTAFLDFASTIKEKGEWNVEFVDAVCTPPETFTFKGILAHVITFSAIKRQHLLDAFRVLGVDLGSNDPIEFERL</sequence>
<dbReference type="InterPro" id="IPR020449">
    <property type="entry name" value="Tscrpt_reg_AraC-type_HTH"/>
</dbReference>
<dbReference type="InterPro" id="IPR034660">
    <property type="entry name" value="DinB/YfiT-like"/>
</dbReference>
<dbReference type="SUPFAM" id="SSF46689">
    <property type="entry name" value="Homeodomain-like"/>
    <property type="match status" value="1"/>
</dbReference>
<dbReference type="PROSITE" id="PS01124">
    <property type="entry name" value="HTH_ARAC_FAMILY_2"/>
    <property type="match status" value="1"/>
</dbReference>
<dbReference type="PANTHER" id="PTHR47504:SF5">
    <property type="entry name" value="RIGHT ORIGIN-BINDING PROTEIN"/>
    <property type="match status" value="1"/>
</dbReference>
<dbReference type="InterPro" id="IPR018060">
    <property type="entry name" value="HTH_AraC"/>
</dbReference>
<keyword evidence="1" id="KW-0805">Transcription regulation</keyword>
<dbReference type="Pfam" id="PF12833">
    <property type="entry name" value="HTH_18"/>
    <property type="match status" value="1"/>
</dbReference>
<evidence type="ECO:0000256" key="1">
    <source>
        <dbReference type="ARBA" id="ARBA00023015"/>
    </source>
</evidence>
<feature type="domain" description="HTH araC/xylS-type" evidence="4">
    <location>
        <begin position="10"/>
        <end position="108"/>
    </location>
</feature>
<dbReference type="PRINTS" id="PR00032">
    <property type="entry name" value="HTHARAC"/>
</dbReference>
<dbReference type="RefSeq" id="WP_188999337.1">
    <property type="nucleotide sequence ID" value="NZ_BMOD01000001.1"/>
</dbReference>
<dbReference type="InterPro" id="IPR009057">
    <property type="entry name" value="Homeodomain-like_sf"/>
</dbReference>
<reference evidence="6" key="1">
    <citation type="journal article" date="2019" name="Int. J. Syst. Evol. Microbiol.">
        <title>The Global Catalogue of Microorganisms (GCM) 10K type strain sequencing project: providing services to taxonomists for standard genome sequencing and annotation.</title>
        <authorList>
            <consortium name="The Broad Institute Genomics Platform"/>
            <consortium name="The Broad Institute Genome Sequencing Center for Infectious Disease"/>
            <person name="Wu L."/>
            <person name="Ma J."/>
        </authorList>
    </citation>
    <scope>NUCLEOTIDE SEQUENCE [LARGE SCALE GENOMIC DNA]</scope>
    <source>
        <strain evidence="6">JCM 14370</strain>
    </source>
</reference>
<evidence type="ECO:0000313" key="5">
    <source>
        <dbReference type="EMBL" id="GGJ21849.1"/>
    </source>
</evidence>
<evidence type="ECO:0000256" key="3">
    <source>
        <dbReference type="ARBA" id="ARBA00023163"/>
    </source>
</evidence>
<dbReference type="SUPFAM" id="SSF109854">
    <property type="entry name" value="DinB/YfiT-like putative metalloenzymes"/>
    <property type="match status" value="1"/>
</dbReference>
<dbReference type="Gene3D" id="1.10.10.60">
    <property type="entry name" value="Homeodomain-like"/>
    <property type="match status" value="2"/>
</dbReference>
<dbReference type="Gene3D" id="1.20.120.450">
    <property type="entry name" value="dinb family like domain"/>
    <property type="match status" value="1"/>
</dbReference>
<evidence type="ECO:0000259" key="4">
    <source>
        <dbReference type="PROSITE" id="PS01124"/>
    </source>
</evidence>
<dbReference type="SMART" id="SM00342">
    <property type="entry name" value="HTH_ARAC"/>
    <property type="match status" value="1"/>
</dbReference>
<organism evidence="5 6">
    <name type="scientific">Deinococcus roseus</name>
    <dbReference type="NCBI Taxonomy" id="392414"/>
    <lineage>
        <taxon>Bacteria</taxon>
        <taxon>Thermotogati</taxon>
        <taxon>Deinococcota</taxon>
        <taxon>Deinococci</taxon>
        <taxon>Deinococcales</taxon>
        <taxon>Deinococcaceae</taxon>
        <taxon>Deinococcus</taxon>
    </lineage>
</organism>
<dbReference type="PANTHER" id="PTHR47504">
    <property type="entry name" value="RIGHT ORIGIN-BINDING PROTEIN"/>
    <property type="match status" value="1"/>
</dbReference>
<keyword evidence="3" id="KW-0804">Transcription</keyword>
<dbReference type="Proteomes" id="UP000632222">
    <property type="component" value="Unassembled WGS sequence"/>
</dbReference>
<proteinExistence type="predicted"/>
<keyword evidence="6" id="KW-1185">Reference proteome</keyword>
<gene>
    <name evidence="5" type="ORF">GCM10008938_05110</name>
</gene>
<dbReference type="InterPro" id="IPR050959">
    <property type="entry name" value="MarA-like"/>
</dbReference>
<keyword evidence="2" id="KW-0238">DNA-binding</keyword>
<name>A0ABQ2CWU1_9DEIO</name>
<protein>
    <submittedName>
        <fullName evidence="5">AraC family transcriptional regulator</fullName>
    </submittedName>
</protein>
<evidence type="ECO:0000256" key="2">
    <source>
        <dbReference type="ARBA" id="ARBA00023125"/>
    </source>
</evidence>
<evidence type="ECO:0000313" key="6">
    <source>
        <dbReference type="Proteomes" id="UP000632222"/>
    </source>
</evidence>
<accession>A0ABQ2CWU1</accession>
<dbReference type="EMBL" id="BMOD01000001">
    <property type="protein sequence ID" value="GGJ21849.1"/>
    <property type="molecule type" value="Genomic_DNA"/>
</dbReference>